<comment type="similarity">
    <text evidence="3 19">Belongs to the trans-sulfuration enzymes family.</text>
</comment>
<dbReference type="Gene3D" id="3.40.640.10">
    <property type="entry name" value="Type I PLP-dependent aspartate aminotransferase-like (Major domain)"/>
    <property type="match status" value="1"/>
</dbReference>
<keyword evidence="6 19" id="KW-0663">Pyridoxal phosphate</keyword>
<comment type="catalytic activity">
    <reaction evidence="17">
        <text>L-selenocystathionine + H2O = L-selenocysteine + 2-oxobutanoate + NH4(+)</text>
        <dbReference type="Rhea" id="RHEA:31151"/>
        <dbReference type="ChEBI" id="CHEBI:15377"/>
        <dbReference type="ChEBI" id="CHEBI:16763"/>
        <dbReference type="ChEBI" id="CHEBI:28938"/>
        <dbReference type="ChEBI" id="CHEBI:57843"/>
        <dbReference type="ChEBI" id="CHEBI:62226"/>
    </reaction>
    <physiologicalReaction direction="left-to-right" evidence="17">
        <dbReference type="Rhea" id="RHEA:31152"/>
    </physiologicalReaction>
</comment>
<evidence type="ECO:0000256" key="13">
    <source>
        <dbReference type="ARBA" id="ARBA00047199"/>
    </source>
</evidence>
<dbReference type="InterPro" id="IPR015421">
    <property type="entry name" value="PyrdxlP-dep_Trfase_major"/>
</dbReference>
<evidence type="ECO:0000256" key="18">
    <source>
        <dbReference type="ARBA" id="ARBA00048780"/>
    </source>
</evidence>
<name>A0A8D0KLV3_SALMN</name>
<accession>A0A8D0KLV3</accession>
<evidence type="ECO:0000256" key="15">
    <source>
        <dbReference type="ARBA" id="ARBA00047376"/>
    </source>
</evidence>
<dbReference type="PROSITE" id="PS00868">
    <property type="entry name" value="CYS_MET_METAB_PP"/>
    <property type="match status" value="1"/>
</dbReference>
<dbReference type="GO" id="GO:0019343">
    <property type="term" value="P:cysteine biosynthetic process via cystathionine"/>
    <property type="evidence" value="ECO:0007669"/>
    <property type="project" value="Ensembl"/>
</dbReference>
<dbReference type="EC" id="4.4.1.2" evidence="12"/>
<evidence type="ECO:0000256" key="5">
    <source>
        <dbReference type="ARBA" id="ARBA00017343"/>
    </source>
</evidence>
<keyword evidence="7" id="KW-0198">Cysteine biosynthesis</keyword>
<dbReference type="OMA" id="YKQDGVG"/>
<dbReference type="GO" id="GO:0042802">
    <property type="term" value="F:identical protein binding"/>
    <property type="evidence" value="ECO:0007669"/>
    <property type="project" value="Ensembl"/>
</dbReference>
<dbReference type="GO" id="GO:1990830">
    <property type="term" value="P:cellular response to leukemia inhibitory factor"/>
    <property type="evidence" value="ECO:0007669"/>
    <property type="project" value="Ensembl"/>
</dbReference>
<evidence type="ECO:0000256" key="17">
    <source>
        <dbReference type="ARBA" id="ARBA00048625"/>
    </source>
</evidence>
<dbReference type="GO" id="GO:0005737">
    <property type="term" value="C:cytoplasm"/>
    <property type="evidence" value="ECO:0007669"/>
    <property type="project" value="TreeGrafter"/>
</dbReference>
<organism evidence="20 21">
    <name type="scientific">Salvator merianae</name>
    <name type="common">Argentine black and white tegu</name>
    <name type="synonym">Tupinambis merianae</name>
    <dbReference type="NCBI Taxonomy" id="96440"/>
    <lineage>
        <taxon>Eukaryota</taxon>
        <taxon>Metazoa</taxon>
        <taxon>Chordata</taxon>
        <taxon>Craniata</taxon>
        <taxon>Vertebrata</taxon>
        <taxon>Euteleostomi</taxon>
        <taxon>Lepidosauria</taxon>
        <taxon>Squamata</taxon>
        <taxon>Bifurcata</taxon>
        <taxon>Unidentata</taxon>
        <taxon>Episquamata</taxon>
        <taxon>Laterata</taxon>
        <taxon>Teiioidea</taxon>
        <taxon>Teiidae</taxon>
        <taxon>Salvator</taxon>
    </lineage>
</organism>
<evidence type="ECO:0000256" key="16">
    <source>
        <dbReference type="ARBA" id="ARBA00047477"/>
    </source>
</evidence>
<dbReference type="GO" id="GO:1904831">
    <property type="term" value="P:positive regulation of aortic smooth muscle cell differentiation"/>
    <property type="evidence" value="ECO:0007669"/>
    <property type="project" value="Ensembl"/>
</dbReference>
<dbReference type="GO" id="GO:2001234">
    <property type="term" value="P:negative regulation of apoptotic signaling pathway"/>
    <property type="evidence" value="ECO:0007669"/>
    <property type="project" value="Ensembl"/>
</dbReference>
<dbReference type="AlphaFoldDB" id="A0A8D0KLV3"/>
<dbReference type="FunFam" id="3.90.1150.10:FF:000008">
    <property type="entry name" value="Cystathionine gamma-synthase"/>
    <property type="match status" value="1"/>
</dbReference>
<evidence type="ECO:0000256" key="3">
    <source>
        <dbReference type="ARBA" id="ARBA00009077"/>
    </source>
</evidence>
<evidence type="ECO:0000256" key="6">
    <source>
        <dbReference type="ARBA" id="ARBA00022898"/>
    </source>
</evidence>
<reference evidence="20" key="2">
    <citation type="submission" date="2025-09" db="UniProtKB">
        <authorList>
            <consortium name="Ensembl"/>
        </authorList>
    </citation>
    <scope>IDENTIFICATION</scope>
</reference>
<evidence type="ECO:0000256" key="2">
    <source>
        <dbReference type="ARBA" id="ARBA00005038"/>
    </source>
</evidence>
<dbReference type="GO" id="GO:0004123">
    <property type="term" value="F:cystathionine gamma-lyase activity"/>
    <property type="evidence" value="ECO:0007669"/>
    <property type="project" value="Ensembl"/>
</dbReference>
<evidence type="ECO:0000256" key="14">
    <source>
        <dbReference type="ARBA" id="ARBA00047211"/>
    </source>
</evidence>
<dbReference type="InterPro" id="IPR000277">
    <property type="entry name" value="Cys/Met-Metab_PyrdxlP-dep_enz"/>
</dbReference>
<comment type="cofactor">
    <cofactor evidence="1 19">
        <name>pyridoxal 5'-phosphate</name>
        <dbReference type="ChEBI" id="CHEBI:597326"/>
    </cofactor>
</comment>
<evidence type="ECO:0000313" key="21">
    <source>
        <dbReference type="Proteomes" id="UP000694421"/>
    </source>
</evidence>
<comment type="catalytic activity">
    <reaction evidence="15">
        <text>L-cysteine + H2O = hydrogen sulfide + pyruvate + NH4(+) + H(+)</text>
        <dbReference type="Rhea" id="RHEA:24931"/>
        <dbReference type="ChEBI" id="CHEBI:15361"/>
        <dbReference type="ChEBI" id="CHEBI:15377"/>
        <dbReference type="ChEBI" id="CHEBI:15378"/>
        <dbReference type="ChEBI" id="CHEBI:28938"/>
        <dbReference type="ChEBI" id="CHEBI:29919"/>
        <dbReference type="ChEBI" id="CHEBI:35235"/>
        <dbReference type="EC" id="4.4.1.1"/>
    </reaction>
    <physiologicalReaction direction="left-to-right" evidence="15">
        <dbReference type="Rhea" id="RHEA:24932"/>
    </physiologicalReaction>
</comment>
<dbReference type="GO" id="GO:0051289">
    <property type="term" value="P:protein homotetramerization"/>
    <property type="evidence" value="ECO:0007669"/>
    <property type="project" value="Ensembl"/>
</dbReference>
<dbReference type="FunFam" id="3.40.640.10:FF:000009">
    <property type="entry name" value="Cystathionine gamma-synthase homolog"/>
    <property type="match status" value="1"/>
</dbReference>
<dbReference type="InterPro" id="IPR015424">
    <property type="entry name" value="PyrdxlP-dep_Trfase"/>
</dbReference>
<dbReference type="GO" id="GO:0044540">
    <property type="term" value="F:L-cystine L-cysteine-lyase (deaminating)"/>
    <property type="evidence" value="ECO:0007669"/>
    <property type="project" value="Ensembl"/>
</dbReference>
<evidence type="ECO:0000313" key="20">
    <source>
        <dbReference type="Ensembl" id="ENSSMRP00000026022.1"/>
    </source>
</evidence>
<dbReference type="GO" id="GO:0043123">
    <property type="term" value="P:positive regulation of canonical NF-kappaB signal transduction"/>
    <property type="evidence" value="ECO:0007669"/>
    <property type="project" value="Ensembl"/>
</dbReference>
<evidence type="ECO:0000256" key="8">
    <source>
        <dbReference type="ARBA" id="ARBA00029853"/>
    </source>
</evidence>
<evidence type="ECO:0000256" key="10">
    <source>
        <dbReference type="ARBA" id="ARBA00045076"/>
    </source>
</evidence>
<dbReference type="InterPro" id="IPR015422">
    <property type="entry name" value="PyrdxlP-dep_Trfase_small"/>
</dbReference>
<dbReference type="GO" id="GO:0019346">
    <property type="term" value="P:transsulfuration"/>
    <property type="evidence" value="ECO:0007669"/>
    <property type="project" value="Ensembl"/>
</dbReference>
<proteinExistence type="inferred from homology"/>
<reference evidence="20" key="1">
    <citation type="submission" date="2025-08" db="UniProtKB">
        <authorList>
            <consortium name="Ensembl"/>
        </authorList>
    </citation>
    <scope>IDENTIFICATION</scope>
</reference>
<comment type="catalytic activity">
    <reaction evidence="10">
        <text>L-homoserine = 2-oxobutanoate + NH4(+)</text>
        <dbReference type="Rhea" id="RHEA:24923"/>
        <dbReference type="ChEBI" id="CHEBI:16763"/>
        <dbReference type="ChEBI" id="CHEBI:28938"/>
        <dbReference type="ChEBI" id="CHEBI:57476"/>
        <dbReference type="EC" id="4.4.1.1"/>
    </reaction>
    <physiologicalReaction direction="left-to-right" evidence="10">
        <dbReference type="Rhea" id="RHEA:24924"/>
    </physiologicalReaction>
</comment>
<dbReference type="EC" id="4.4.1.1" evidence="4"/>
<evidence type="ECO:0000256" key="9">
    <source>
        <dbReference type="ARBA" id="ARBA00031772"/>
    </source>
</evidence>
<dbReference type="PANTHER" id="PTHR11808:SF15">
    <property type="entry name" value="CYSTATHIONINE GAMMA-LYASE"/>
    <property type="match status" value="1"/>
</dbReference>
<sequence length="497" mass="54312">MGLLLKSPPLAARCRDKLDGQLTSPACRSGWSFAGLKAAVPASRTEISRQSARATCPGHCTSSHQASQIVLPSPSQRFAAGDSPVDAAADKLMENAKEKSLAFQPPFRHFATQAIHVGQEPEQWSSLAVVPPISLSTTFKQEAPGKHKGFEYSRSGNPTRNCLEKAVAALDGAKHCLAYASGLAATVNIVHLLKSGDTIICTDDVYGGTSRYFRRIATEMGVNVIFVDCTKLELLKAAITPETKLVWIETPSNPTLKVIDIQGCADIVHKHKGVLFAVDNTFMSAYFQRPLSLGADICMYSATKYMNGHSDVVMGLVSVNDDALHERLRFLQNSLGTVPSPFDCYLCNRGLKTLPIRMRQHFHNALAIAQFLESDPRIDKVIFPGLPSHPQYELMKRQCTGCPGMMSIYIKGKLENACTFLKNLKVFALAESLGGYESLAEHPAIMTHASVPKEEREALGISDTLIRLSVGLEDVEDLLEDLDQALKAAIPDYRIRN</sequence>
<dbReference type="Ensembl" id="ENSSMRT00000030429.1">
    <property type="protein sequence ID" value="ENSSMRP00000026022.1"/>
    <property type="gene ID" value="ENSSMRG00000020092.1"/>
</dbReference>
<dbReference type="GeneTree" id="ENSGT00390000000312"/>
<evidence type="ECO:0000256" key="1">
    <source>
        <dbReference type="ARBA" id="ARBA00001933"/>
    </source>
</evidence>
<dbReference type="Gene3D" id="3.90.1150.10">
    <property type="entry name" value="Aspartate Aminotransferase, domain 1"/>
    <property type="match status" value="1"/>
</dbReference>
<keyword evidence="21" id="KW-1185">Reference proteome</keyword>
<evidence type="ECO:0000256" key="12">
    <source>
        <dbReference type="ARBA" id="ARBA00047175"/>
    </source>
</evidence>
<dbReference type="GO" id="GO:0047982">
    <property type="term" value="F:homocysteine desulfhydrase activity"/>
    <property type="evidence" value="ECO:0007669"/>
    <property type="project" value="UniProtKB-EC"/>
</dbReference>
<evidence type="ECO:0000256" key="19">
    <source>
        <dbReference type="RuleBase" id="RU362118"/>
    </source>
</evidence>
<dbReference type="Proteomes" id="UP000694421">
    <property type="component" value="Unplaced"/>
</dbReference>
<evidence type="ECO:0000256" key="11">
    <source>
        <dbReference type="ARBA" id="ARBA00046537"/>
    </source>
</evidence>
<evidence type="ECO:0000256" key="7">
    <source>
        <dbReference type="ARBA" id="ARBA00023192"/>
    </source>
</evidence>
<dbReference type="SUPFAM" id="SSF53383">
    <property type="entry name" value="PLP-dependent transferases"/>
    <property type="match status" value="1"/>
</dbReference>
<protein>
    <recommendedName>
        <fullName evidence="5">Cystathionine gamma-lyase</fullName>
        <ecNumber evidence="4">4.4.1.1</ecNumber>
        <ecNumber evidence="12">4.4.1.2</ecNumber>
    </recommendedName>
    <alternativeName>
        <fullName evidence="14">Cysteine desulfhydrase</fullName>
    </alternativeName>
    <alternativeName>
        <fullName evidence="9">Cysteine-protein sulfhydrase</fullName>
    </alternativeName>
    <alternativeName>
        <fullName evidence="8">Gamma-cystathionase</fullName>
    </alternativeName>
    <alternativeName>
        <fullName evidence="13">Homocysteine desulfhydrase</fullName>
    </alternativeName>
</protein>
<dbReference type="Pfam" id="PF01053">
    <property type="entry name" value="Cys_Met_Meta_PP"/>
    <property type="match status" value="1"/>
</dbReference>
<comment type="pathway">
    <text evidence="2">Amino-acid biosynthesis; L-cysteine biosynthesis; L-cysteine from L-homocysteine and L-serine: step 2/2.</text>
</comment>
<keyword evidence="7" id="KW-0028">Amino-acid biosynthesis</keyword>
<dbReference type="GO" id="GO:0070814">
    <property type="term" value="P:hydrogen sulfide biosynthetic process"/>
    <property type="evidence" value="ECO:0007669"/>
    <property type="project" value="Ensembl"/>
</dbReference>
<comment type="subunit">
    <text evidence="11">Homotetramer. Interacts with CALM in a calcium-dependent manner.</text>
</comment>
<evidence type="ECO:0000256" key="4">
    <source>
        <dbReference type="ARBA" id="ARBA00012085"/>
    </source>
</evidence>
<dbReference type="UniPathway" id="UPA00136">
    <property type="reaction ID" value="UER00202"/>
</dbReference>
<dbReference type="PANTHER" id="PTHR11808">
    <property type="entry name" value="TRANS-SULFURATION ENZYME FAMILY MEMBER"/>
    <property type="match status" value="1"/>
</dbReference>
<dbReference type="GO" id="GO:0030170">
    <property type="term" value="F:pyridoxal phosphate binding"/>
    <property type="evidence" value="ECO:0007669"/>
    <property type="project" value="Ensembl"/>
</dbReference>
<comment type="catalytic activity">
    <reaction evidence="18">
        <text>L-homocysteine + H2O = 2-oxobutanoate + hydrogen sulfide + NH4(+) + H(+)</text>
        <dbReference type="Rhea" id="RHEA:14501"/>
        <dbReference type="ChEBI" id="CHEBI:15377"/>
        <dbReference type="ChEBI" id="CHEBI:15378"/>
        <dbReference type="ChEBI" id="CHEBI:16763"/>
        <dbReference type="ChEBI" id="CHEBI:28938"/>
        <dbReference type="ChEBI" id="CHEBI:29919"/>
        <dbReference type="ChEBI" id="CHEBI:58199"/>
        <dbReference type="EC" id="4.4.1.2"/>
    </reaction>
    <physiologicalReaction direction="left-to-right" evidence="18">
        <dbReference type="Rhea" id="RHEA:14502"/>
    </physiologicalReaction>
</comment>
<comment type="catalytic activity">
    <reaction evidence="16">
        <text>L,L-cystathionine + H2O = 2-oxobutanoate + L-cysteine + NH4(+)</text>
        <dbReference type="Rhea" id="RHEA:14005"/>
        <dbReference type="ChEBI" id="CHEBI:15377"/>
        <dbReference type="ChEBI" id="CHEBI:16763"/>
        <dbReference type="ChEBI" id="CHEBI:28938"/>
        <dbReference type="ChEBI" id="CHEBI:35235"/>
        <dbReference type="ChEBI" id="CHEBI:58161"/>
        <dbReference type="EC" id="4.4.1.1"/>
    </reaction>
    <physiologicalReaction direction="left-to-right" evidence="16">
        <dbReference type="Rhea" id="RHEA:14006"/>
    </physiologicalReaction>
</comment>
<dbReference type="InterPro" id="IPR054542">
    <property type="entry name" value="Cys_met_metab_PP"/>
</dbReference>
<dbReference type="CDD" id="cd00614">
    <property type="entry name" value="CGS_like"/>
    <property type="match status" value="1"/>
</dbReference>